<dbReference type="EMBL" id="JAQQWE010000010">
    <property type="protein sequence ID" value="KAK7937823.1"/>
    <property type="molecule type" value="Genomic_DNA"/>
</dbReference>
<evidence type="ECO:0000256" key="4">
    <source>
        <dbReference type="ARBA" id="ARBA00022723"/>
    </source>
</evidence>
<keyword evidence="8" id="KW-0470">Melanin biosynthesis</keyword>
<dbReference type="PANTHER" id="PTHR11474:SF76">
    <property type="entry name" value="SHKT DOMAIN-CONTAINING PROTEIN"/>
    <property type="match status" value="1"/>
</dbReference>
<gene>
    <name evidence="13" type="ORF">PG986_014691</name>
</gene>
<feature type="domain" description="Tyrosinase copper-binding" evidence="11">
    <location>
        <begin position="89"/>
        <end position="388"/>
    </location>
</feature>
<dbReference type="Proteomes" id="UP001391051">
    <property type="component" value="Unassembled WGS sequence"/>
</dbReference>
<keyword evidence="6" id="KW-0186">Copper</keyword>
<accession>A0ABR1PU16</accession>
<dbReference type="PRINTS" id="PR00092">
    <property type="entry name" value="TYROSINASE"/>
</dbReference>
<evidence type="ECO:0000256" key="2">
    <source>
        <dbReference type="ARBA" id="ARBA00009928"/>
    </source>
</evidence>
<comment type="similarity">
    <text evidence="2">Belongs to the tyrosinase family.</text>
</comment>
<reference evidence="13 14" key="1">
    <citation type="submission" date="2023-01" db="EMBL/GenBank/DDBJ databases">
        <title>Analysis of 21 Apiospora genomes using comparative genomics revels a genus with tremendous synthesis potential of carbohydrate active enzymes and secondary metabolites.</title>
        <authorList>
            <person name="Sorensen T."/>
        </authorList>
    </citation>
    <scope>NUCLEOTIDE SEQUENCE [LARGE SCALE GENOMIC DNA]</scope>
    <source>
        <strain evidence="13 14">CBS 24483</strain>
    </source>
</reference>
<keyword evidence="4" id="KW-0479">Metal-binding</keyword>
<dbReference type="InterPro" id="IPR008922">
    <property type="entry name" value="Di-copper_centre_dom_sf"/>
</dbReference>
<dbReference type="InterPro" id="IPR002227">
    <property type="entry name" value="Tyrosinase_Cu-bd"/>
</dbReference>
<name>A0ABR1PU16_9PEZI</name>
<feature type="domain" description="Tyrosinase C-terminal" evidence="12">
    <location>
        <begin position="548"/>
        <end position="651"/>
    </location>
</feature>
<evidence type="ECO:0000256" key="6">
    <source>
        <dbReference type="ARBA" id="ARBA00023008"/>
    </source>
</evidence>
<evidence type="ECO:0000259" key="11">
    <source>
        <dbReference type="Pfam" id="PF00264"/>
    </source>
</evidence>
<evidence type="ECO:0000256" key="8">
    <source>
        <dbReference type="ARBA" id="ARBA00023101"/>
    </source>
</evidence>
<evidence type="ECO:0000259" key="12">
    <source>
        <dbReference type="Pfam" id="PF18132"/>
    </source>
</evidence>
<keyword evidence="14" id="KW-1185">Reference proteome</keyword>
<protein>
    <recommendedName>
        <fullName evidence="3">tyrosinase</fullName>
        <ecNumber evidence="3">1.14.18.1</ecNumber>
    </recommendedName>
</protein>
<evidence type="ECO:0000256" key="10">
    <source>
        <dbReference type="ARBA" id="ARBA00048881"/>
    </source>
</evidence>
<dbReference type="InterPro" id="IPR041640">
    <property type="entry name" value="Tyrosinase_C"/>
</dbReference>
<dbReference type="EC" id="1.14.18.1" evidence="3"/>
<comment type="catalytic activity">
    <reaction evidence="9">
        <text>2 L-dopa + O2 = 2 L-dopaquinone + 2 H2O</text>
        <dbReference type="Rhea" id="RHEA:34287"/>
        <dbReference type="ChEBI" id="CHEBI:15377"/>
        <dbReference type="ChEBI" id="CHEBI:15379"/>
        <dbReference type="ChEBI" id="CHEBI:57504"/>
        <dbReference type="ChEBI" id="CHEBI:57924"/>
        <dbReference type="EC" id="1.14.18.1"/>
    </reaction>
</comment>
<evidence type="ECO:0000256" key="9">
    <source>
        <dbReference type="ARBA" id="ARBA00048233"/>
    </source>
</evidence>
<dbReference type="GeneID" id="92083975"/>
<evidence type="ECO:0000256" key="7">
    <source>
        <dbReference type="ARBA" id="ARBA00023033"/>
    </source>
</evidence>
<dbReference type="InterPro" id="IPR050316">
    <property type="entry name" value="Tyrosinase/Hemocyanin"/>
</dbReference>
<dbReference type="PANTHER" id="PTHR11474">
    <property type="entry name" value="TYROSINASE FAMILY MEMBER"/>
    <property type="match status" value="1"/>
</dbReference>
<sequence length="716" mass="83414">MTPLDELRQANERGTIRGLRDVSGVKERLDIDIMIDTKPDTFNLFILAVKELQKPANENTPDAMRYAELSGEISQYICLLHPSLELMACAGIHGLPQRKWEGDHEPKEPKNKSEYSYCHHGKRTFHVWHRPYVAAMEQSIFLTMLDLATKWKSKEDRDKYTKAAYDFRFPFWDYFRPRGESVRFPGVISDGKTEFKYDYSCPVAFMSEKIEILTFPDDKKEVMDNPLYHYNFEEHFLSYEDWKKSRLDEKDLPYLMKTTRRWPKFPINKDSTTDLNKALNKYRMDSNRLMVRFMTDSSYNQYDCWVSTNKDYDPVLPDPRDVERARLGSLGHIVAEDKPAGSLEDLHNSYHGWIGGDGHMSTVPVAGFDPIFWVHHCQIERLAAIWQAIHKGEKYSWLGDPKERSCELKPFRGRTGEVQWKADDLQDYAILGYTYPEIGIQEDKKKTVEMIHHMYDWSIYDPDEPRPDPSTVIPPDDMKPICISERFFKSVWPPKTNAWLLSLKQQTIPYKSPGPEHGHHRLTPREWYIDSSVKSSLSWHAWTDPASSRNALGSTFSIIFFITENEDDQITSSENAMLLPSAAGVHHVFTEPTHVCENCRRLAREDTVVTSTMPITSKLIDYRFTEKLENLDADAVVPFLKGRLRWLVSAPHVNDEDIHHTDFDFKINITSHLRLDDNTLEYKQYFEIIKDVFQRNPGLLPPAHPSPREQYAIILC</sequence>
<keyword evidence="5" id="KW-0560">Oxidoreductase</keyword>
<keyword evidence="7 13" id="KW-0503">Monooxygenase</keyword>
<dbReference type="Pfam" id="PF18132">
    <property type="entry name" value="Tyrosinase_C"/>
    <property type="match status" value="1"/>
</dbReference>
<dbReference type="Pfam" id="PF00264">
    <property type="entry name" value="Tyrosinase"/>
    <property type="match status" value="1"/>
</dbReference>
<organism evidence="13 14">
    <name type="scientific">Apiospora aurea</name>
    <dbReference type="NCBI Taxonomy" id="335848"/>
    <lineage>
        <taxon>Eukaryota</taxon>
        <taxon>Fungi</taxon>
        <taxon>Dikarya</taxon>
        <taxon>Ascomycota</taxon>
        <taxon>Pezizomycotina</taxon>
        <taxon>Sordariomycetes</taxon>
        <taxon>Xylariomycetidae</taxon>
        <taxon>Amphisphaeriales</taxon>
        <taxon>Apiosporaceae</taxon>
        <taxon>Apiospora</taxon>
    </lineage>
</organism>
<dbReference type="Gene3D" id="2.60.310.20">
    <property type="match status" value="1"/>
</dbReference>
<dbReference type="SUPFAM" id="SSF48056">
    <property type="entry name" value="Di-copper centre-containing domain"/>
    <property type="match status" value="1"/>
</dbReference>
<evidence type="ECO:0000256" key="3">
    <source>
        <dbReference type="ARBA" id="ARBA00011906"/>
    </source>
</evidence>
<proteinExistence type="inferred from homology"/>
<comment type="cofactor">
    <cofactor evidence="1">
        <name>Cu(2+)</name>
        <dbReference type="ChEBI" id="CHEBI:29036"/>
    </cofactor>
</comment>
<dbReference type="GO" id="GO:0004497">
    <property type="term" value="F:monooxygenase activity"/>
    <property type="evidence" value="ECO:0007669"/>
    <property type="project" value="UniProtKB-KW"/>
</dbReference>
<evidence type="ECO:0000256" key="1">
    <source>
        <dbReference type="ARBA" id="ARBA00001973"/>
    </source>
</evidence>
<comment type="caution">
    <text evidence="13">The sequence shown here is derived from an EMBL/GenBank/DDBJ whole genome shotgun (WGS) entry which is preliminary data.</text>
</comment>
<comment type="catalytic activity">
    <reaction evidence="10">
        <text>L-tyrosine + O2 = L-dopaquinone + H2O</text>
        <dbReference type="Rhea" id="RHEA:18117"/>
        <dbReference type="ChEBI" id="CHEBI:15377"/>
        <dbReference type="ChEBI" id="CHEBI:15379"/>
        <dbReference type="ChEBI" id="CHEBI:57924"/>
        <dbReference type="ChEBI" id="CHEBI:58315"/>
        <dbReference type="EC" id="1.14.18.1"/>
    </reaction>
</comment>
<evidence type="ECO:0000313" key="13">
    <source>
        <dbReference type="EMBL" id="KAK7937823.1"/>
    </source>
</evidence>
<dbReference type="RefSeq" id="XP_066693151.1">
    <property type="nucleotide sequence ID" value="XM_066850913.1"/>
</dbReference>
<evidence type="ECO:0000313" key="14">
    <source>
        <dbReference type="Proteomes" id="UP001391051"/>
    </source>
</evidence>
<dbReference type="Gene3D" id="1.10.1280.10">
    <property type="entry name" value="Di-copper center containing domain from catechol oxidase"/>
    <property type="match status" value="1"/>
</dbReference>
<evidence type="ECO:0000256" key="5">
    <source>
        <dbReference type="ARBA" id="ARBA00023002"/>
    </source>
</evidence>